<dbReference type="AlphaFoldDB" id="A0A0D0DHH6"/>
<gene>
    <name evidence="1" type="ORF">PAXRUDRAFT_95448</name>
</gene>
<feature type="non-terminal residue" evidence="1">
    <location>
        <position position="1"/>
    </location>
</feature>
<reference evidence="1 2" key="1">
    <citation type="submission" date="2014-04" db="EMBL/GenBank/DDBJ databases">
        <authorList>
            <consortium name="DOE Joint Genome Institute"/>
            <person name="Kuo A."/>
            <person name="Kohler A."/>
            <person name="Jargeat P."/>
            <person name="Nagy L.G."/>
            <person name="Floudas D."/>
            <person name="Copeland A."/>
            <person name="Barry K.W."/>
            <person name="Cichocki N."/>
            <person name="Veneault-Fourrey C."/>
            <person name="LaButti K."/>
            <person name="Lindquist E.A."/>
            <person name="Lipzen A."/>
            <person name="Lundell T."/>
            <person name="Morin E."/>
            <person name="Murat C."/>
            <person name="Sun H."/>
            <person name="Tunlid A."/>
            <person name="Henrissat B."/>
            <person name="Grigoriev I.V."/>
            <person name="Hibbett D.S."/>
            <person name="Martin F."/>
            <person name="Nordberg H.P."/>
            <person name="Cantor M.N."/>
            <person name="Hua S.X."/>
        </authorList>
    </citation>
    <scope>NUCLEOTIDE SEQUENCE [LARGE SCALE GENOMIC DNA]</scope>
    <source>
        <strain evidence="1 2">Ve08.2h10</strain>
    </source>
</reference>
<dbReference type="STRING" id="930991.A0A0D0DHH6"/>
<feature type="non-terminal residue" evidence="1">
    <location>
        <position position="135"/>
    </location>
</feature>
<dbReference type="EMBL" id="KN826980">
    <property type="protein sequence ID" value="KIK77460.1"/>
    <property type="molecule type" value="Genomic_DNA"/>
</dbReference>
<dbReference type="Proteomes" id="UP000054538">
    <property type="component" value="Unassembled WGS sequence"/>
</dbReference>
<name>A0A0D0DHH6_9AGAM</name>
<protein>
    <submittedName>
        <fullName evidence="1">Uncharacterized protein</fullName>
    </submittedName>
</protein>
<proteinExistence type="predicted"/>
<keyword evidence="2" id="KW-1185">Reference proteome</keyword>
<organism evidence="1 2">
    <name type="scientific">Paxillus rubicundulus Ve08.2h10</name>
    <dbReference type="NCBI Taxonomy" id="930991"/>
    <lineage>
        <taxon>Eukaryota</taxon>
        <taxon>Fungi</taxon>
        <taxon>Dikarya</taxon>
        <taxon>Basidiomycota</taxon>
        <taxon>Agaricomycotina</taxon>
        <taxon>Agaricomycetes</taxon>
        <taxon>Agaricomycetidae</taxon>
        <taxon>Boletales</taxon>
        <taxon>Paxilineae</taxon>
        <taxon>Paxillaceae</taxon>
        <taxon>Paxillus</taxon>
    </lineage>
</organism>
<evidence type="ECO:0000313" key="1">
    <source>
        <dbReference type="EMBL" id="KIK77460.1"/>
    </source>
</evidence>
<reference evidence="2" key="2">
    <citation type="submission" date="2015-01" db="EMBL/GenBank/DDBJ databases">
        <title>Evolutionary Origins and Diversification of the Mycorrhizal Mutualists.</title>
        <authorList>
            <consortium name="DOE Joint Genome Institute"/>
            <consortium name="Mycorrhizal Genomics Consortium"/>
            <person name="Kohler A."/>
            <person name="Kuo A."/>
            <person name="Nagy L.G."/>
            <person name="Floudas D."/>
            <person name="Copeland A."/>
            <person name="Barry K.W."/>
            <person name="Cichocki N."/>
            <person name="Veneault-Fourrey C."/>
            <person name="LaButti K."/>
            <person name="Lindquist E.A."/>
            <person name="Lipzen A."/>
            <person name="Lundell T."/>
            <person name="Morin E."/>
            <person name="Murat C."/>
            <person name="Riley R."/>
            <person name="Ohm R."/>
            <person name="Sun H."/>
            <person name="Tunlid A."/>
            <person name="Henrissat B."/>
            <person name="Grigoriev I.V."/>
            <person name="Hibbett D.S."/>
            <person name="Martin F."/>
        </authorList>
    </citation>
    <scope>NUCLEOTIDE SEQUENCE [LARGE SCALE GENOMIC DNA]</scope>
    <source>
        <strain evidence="2">Ve08.2h10</strain>
    </source>
</reference>
<accession>A0A0D0DHH6</accession>
<sequence>NPMGKNQYSCVVKNDSRVNQILHKYQQHVVMSHHHISQLLLVEHNIKMPTTVTRHRKDLNLQASGATTRLLSFVVKRQLVLDELAQDPLNRRGPWTVCEGIVATSGMLLTRQYIQTEMQIHELNGFLSRAPMAKK</sequence>
<dbReference type="OrthoDB" id="5392716at2759"/>
<dbReference type="InParanoid" id="A0A0D0DHH6"/>
<dbReference type="HOGENOM" id="CLU_139920_0_0_1"/>
<evidence type="ECO:0000313" key="2">
    <source>
        <dbReference type="Proteomes" id="UP000054538"/>
    </source>
</evidence>